<protein>
    <submittedName>
        <fullName evidence="4">Myo-inositol 2-dehydrogenase</fullName>
        <ecNumber evidence="4">1.1.1.18</ecNumber>
    </submittedName>
</protein>
<dbReference type="AlphaFoldDB" id="A0A060QIZ7"/>
<dbReference type="PANTHER" id="PTHR43818:SF11">
    <property type="entry name" value="BCDNA.GH03377"/>
    <property type="match status" value="1"/>
</dbReference>
<evidence type="ECO:0000313" key="5">
    <source>
        <dbReference type="Proteomes" id="UP000027583"/>
    </source>
</evidence>
<organism evidence="4 5">
    <name type="scientific">Asaia bogorensis</name>
    <dbReference type="NCBI Taxonomy" id="91915"/>
    <lineage>
        <taxon>Bacteria</taxon>
        <taxon>Pseudomonadati</taxon>
        <taxon>Pseudomonadota</taxon>
        <taxon>Alphaproteobacteria</taxon>
        <taxon>Acetobacterales</taxon>
        <taxon>Acetobacteraceae</taxon>
        <taxon>Asaia</taxon>
    </lineage>
</organism>
<dbReference type="EMBL" id="CBLX010000004">
    <property type="protein sequence ID" value="CDG38742.1"/>
    <property type="molecule type" value="Genomic_DNA"/>
</dbReference>
<proteinExistence type="predicted"/>
<dbReference type="InterPro" id="IPR000683">
    <property type="entry name" value="Gfo/Idh/MocA-like_OxRdtase_N"/>
</dbReference>
<evidence type="ECO:0000259" key="2">
    <source>
        <dbReference type="Pfam" id="PF01408"/>
    </source>
</evidence>
<reference evidence="4 5" key="2">
    <citation type="journal article" date="2014" name="PLoS ONE">
        <title>Evolution of mitochondria reconstructed from the energy metabolism of living bacteria.</title>
        <authorList>
            <person name="Degli Esposti M."/>
            <person name="Chouaia B."/>
            <person name="Comandatore F."/>
            <person name="Crotti E."/>
            <person name="Sassera D."/>
            <person name="Lievens P.M."/>
            <person name="Daffonchio D."/>
            <person name="Bandi C."/>
        </authorList>
    </citation>
    <scope>NUCLEOTIDE SEQUENCE [LARGE SCALE GENOMIC DNA]</scope>
    <source>
        <strain evidence="4 5">SF2.1</strain>
    </source>
</reference>
<dbReference type="SUPFAM" id="SSF55347">
    <property type="entry name" value="Glyceraldehyde-3-phosphate dehydrogenase-like, C-terminal domain"/>
    <property type="match status" value="1"/>
</dbReference>
<dbReference type="RefSeq" id="WP_023979623.1">
    <property type="nucleotide sequence ID" value="NZ_CBLX010000004.1"/>
</dbReference>
<dbReference type="SUPFAM" id="SSF51735">
    <property type="entry name" value="NAD(P)-binding Rossmann-fold domains"/>
    <property type="match status" value="1"/>
</dbReference>
<feature type="domain" description="Gfo/Idh/MocA-like oxidoreductase N-terminal" evidence="2">
    <location>
        <begin position="5"/>
        <end position="129"/>
    </location>
</feature>
<dbReference type="Proteomes" id="UP000027583">
    <property type="component" value="Unassembled WGS sequence"/>
</dbReference>
<gene>
    <name evidence="4" type="ORF">ASAP_0697</name>
</gene>
<dbReference type="GO" id="GO:0000166">
    <property type="term" value="F:nucleotide binding"/>
    <property type="evidence" value="ECO:0007669"/>
    <property type="project" value="InterPro"/>
</dbReference>
<evidence type="ECO:0000313" key="4">
    <source>
        <dbReference type="EMBL" id="CDG38742.1"/>
    </source>
</evidence>
<reference evidence="4 5" key="1">
    <citation type="journal article" date="2014" name="Genome Biol. Evol.">
        <title>Acetic acid bacteria genomes reveal functional traits for adaptation to life in insect guts.</title>
        <authorList>
            <person name="Chouaia B."/>
            <person name="Gaiarsa S."/>
            <person name="Crotti E."/>
            <person name="Comandatore F."/>
            <person name="Degli Esposti M."/>
            <person name="Ricci I."/>
            <person name="Alma A."/>
            <person name="Favia G."/>
            <person name="Bandi C."/>
            <person name="Daffonchio D."/>
        </authorList>
    </citation>
    <scope>NUCLEOTIDE SEQUENCE [LARGE SCALE GENOMIC DNA]</scope>
    <source>
        <strain evidence="4 5">SF2.1</strain>
    </source>
</reference>
<dbReference type="InterPro" id="IPR055170">
    <property type="entry name" value="GFO_IDH_MocA-like_dom"/>
</dbReference>
<dbReference type="Pfam" id="PF22725">
    <property type="entry name" value="GFO_IDH_MocA_C3"/>
    <property type="match status" value="1"/>
</dbReference>
<dbReference type="EC" id="1.1.1.18" evidence="4"/>
<dbReference type="eggNOG" id="COG0673">
    <property type="taxonomic scope" value="Bacteria"/>
</dbReference>
<dbReference type="Pfam" id="PF01408">
    <property type="entry name" value="GFO_IDH_MocA"/>
    <property type="match status" value="1"/>
</dbReference>
<evidence type="ECO:0000256" key="1">
    <source>
        <dbReference type="ARBA" id="ARBA00023002"/>
    </source>
</evidence>
<name>A0A060QIZ7_9PROT</name>
<sequence length="373" mass="40540">MRKTIRVGLIGTGFMGKAHALAYQAAGNVFDDISRPVLHAVADIDGSRAEQFKNQFGFAKALTDWQALVADPEIDVISITTPTLFHKEMALAAIAAGKHVHCEKPLAISAADALEMTLAAEKAGVRSASGFNYIKNPLLKYARDMIASGELGEITDFNGIHAEGFMADPATPWSWRCDPAGGQGAIADVGSHIIAIARYLLGPVSTVFAKLDTPIRTRPVSPGANEHRQVGVDDIARMLVSFERGCSGTLQANWLATGRNMQLAFQVSGSKGTLAFDQERMNELQYFKAGEDPRSNGFRLIESGPQHAPYGAFCVAGGHHLGFNDLKTIEMAEFIRAIDQNRPANPDFREAWEVQRLIDSAVMSDRDKNWITL</sequence>
<feature type="domain" description="GFO/IDH/MocA-like oxidoreductase" evidence="3">
    <location>
        <begin position="141"/>
        <end position="274"/>
    </location>
</feature>
<dbReference type="InterPro" id="IPR036291">
    <property type="entry name" value="NAD(P)-bd_dom_sf"/>
</dbReference>
<dbReference type="Gene3D" id="3.30.360.10">
    <property type="entry name" value="Dihydrodipicolinate Reductase, domain 2"/>
    <property type="match status" value="1"/>
</dbReference>
<dbReference type="Gene3D" id="3.40.50.720">
    <property type="entry name" value="NAD(P)-binding Rossmann-like Domain"/>
    <property type="match status" value="1"/>
</dbReference>
<comment type="caution">
    <text evidence="4">The sequence shown here is derived from an EMBL/GenBank/DDBJ whole genome shotgun (WGS) entry which is preliminary data.</text>
</comment>
<dbReference type="InterPro" id="IPR050463">
    <property type="entry name" value="Gfo/Idh/MocA_oxidrdct_glycsds"/>
</dbReference>
<keyword evidence="1 4" id="KW-0560">Oxidoreductase</keyword>
<evidence type="ECO:0000259" key="3">
    <source>
        <dbReference type="Pfam" id="PF22725"/>
    </source>
</evidence>
<dbReference type="GO" id="GO:0050112">
    <property type="term" value="F:inositol 2-dehydrogenase (NAD+) activity"/>
    <property type="evidence" value="ECO:0007669"/>
    <property type="project" value="UniProtKB-EC"/>
</dbReference>
<dbReference type="PANTHER" id="PTHR43818">
    <property type="entry name" value="BCDNA.GH03377"/>
    <property type="match status" value="1"/>
</dbReference>
<accession>A0A060QIZ7</accession>